<dbReference type="SUPFAM" id="SSF46785">
    <property type="entry name" value="Winged helix' DNA-binding domain"/>
    <property type="match status" value="1"/>
</dbReference>
<feature type="non-terminal residue" evidence="4">
    <location>
        <position position="1"/>
    </location>
</feature>
<gene>
    <name evidence="4" type="ORF">B1B_16290</name>
</gene>
<evidence type="ECO:0000256" key="1">
    <source>
        <dbReference type="ARBA" id="ARBA00006184"/>
    </source>
</evidence>
<dbReference type="EMBL" id="AUZY01010837">
    <property type="protein sequence ID" value="EQD37004.1"/>
    <property type="molecule type" value="Genomic_DNA"/>
</dbReference>
<evidence type="ECO:0000259" key="3">
    <source>
        <dbReference type="Pfam" id="PF09079"/>
    </source>
</evidence>
<dbReference type="Pfam" id="PF09079">
    <property type="entry name" value="WHD_Cdc6"/>
    <property type="match status" value="1"/>
</dbReference>
<dbReference type="InterPro" id="IPR036390">
    <property type="entry name" value="WH_DNA-bd_sf"/>
</dbReference>
<dbReference type="GO" id="GO:0051301">
    <property type="term" value="P:cell division"/>
    <property type="evidence" value="ECO:0007669"/>
    <property type="project" value="UniProtKB-KW"/>
</dbReference>
<sequence>SPDDVRAARAMINPYFTESKLNGLDQEDLVVLLSTAFCLRDGLYASLLNVMTRYSVLAETYRMHQMDRQKFYRIVSRLETYGLIESRLEGRGDKKGVEKVLMINDVPLDALSEKIESILSAFHDLHPDRRSLFLSFFFLDSDSMKAKHSNALSISLP</sequence>
<name>T1A7X6_9ZZZZ</name>
<proteinExistence type="inferred from homology"/>
<dbReference type="InterPro" id="IPR036388">
    <property type="entry name" value="WH-like_DNA-bd_sf"/>
</dbReference>
<comment type="similarity">
    <text evidence="1">Belongs to the CDC6/cdc18 family.</text>
</comment>
<evidence type="ECO:0000256" key="2">
    <source>
        <dbReference type="ARBA" id="ARBA00022705"/>
    </source>
</evidence>
<protein>
    <submittedName>
        <fullName evidence="4">Cell division control protein 6 related protein</fullName>
    </submittedName>
</protein>
<reference evidence="4" key="1">
    <citation type="submission" date="2013-08" db="EMBL/GenBank/DDBJ databases">
        <authorList>
            <person name="Mendez C."/>
            <person name="Richter M."/>
            <person name="Ferrer M."/>
            <person name="Sanchez J."/>
        </authorList>
    </citation>
    <scope>NUCLEOTIDE SEQUENCE</scope>
</reference>
<accession>T1A7X6</accession>
<dbReference type="Gene3D" id="1.10.10.10">
    <property type="entry name" value="Winged helix-like DNA-binding domain superfamily/Winged helix DNA-binding domain"/>
    <property type="match status" value="1"/>
</dbReference>
<feature type="domain" description="Cdc6 C-terminal" evidence="3">
    <location>
        <begin position="22"/>
        <end position="100"/>
    </location>
</feature>
<comment type="caution">
    <text evidence="4">The sequence shown here is derived from an EMBL/GenBank/DDBJ whole genome shotgun (WGS) entry which is preliminary data.</text>
</comment>
<dbReference type="AlphaFoldDB" id="T1A7X6"/>
<organism evidence="4">
    <name type="scientific">mine drainage metagenome</name>
    <dbReference type="NCBI Taxonomy" id="410659"/>
    <lineage>
        <taxon>unclassified sequences</taxon>
        <taxon>metagenomes</taxon>
        <taxon>ecological metagenomes</taxon>
    </lineage>
</organism>
<dbReference type="GO" id="GO:0006260">
    <property type="term" value="P:DNA replication"/>
    <property type="evidence" value="ECO:0007669"/>
    <property type="project" value="UniProtKB-KW"/>
</dbReference>
<keyword evidence="4" id="KW-0131">Cell cycle</keyword>
<dbReference type="InterPro" id="IPR015163">
    <property type="entry name" value="Cdc6_C"/>
</dbReference>
<reference evidence="4" key="2">
    <citation type="journal article" date="2014" name="ISME J.">
        <title>Microbial stratification in low pH oxic and suboxic macroscopic growths along an acid mine drainage.</title>
        <authorList>
            <person name="Mendez-Garcia C."/>
            <person name="Mesa V."/>
            <person name="Sprenger R.R."/>
            <person name="Richter M."/>
            <person name="Diez M.S."/>
            <person name="Solano J."/>
            <person name="Bargiela R."/>
            <person name="Golyshina O.V."/>
            <person name="Manteca A."/>
            <person name="Ramos J.L."/>
            <person name="Gallego J.R."/>
            <person name="Llorente I."/>
            <person name="Martins Dos Santos V.A."/>
            <person name="Jensen O.N."/>
            <person name="Pelaez A.I."/>
            <person name="Sanchez J."/>
            <person name="Ferrer M."/>
        </authorList>
    </citation>
    <scope>NUCLEOTIDE SEQUENCE</scope>
</reference>
<keyword evidence="4" id="KW-0132">Cell division</keyword>
<keyword evidence="2" id="KW-0235">DNA replication</keyword>
<evidence type="ECO:0000313" key="4">
    <source>
        <dbReference type="EMBL" id="EQD37004.1"/>
    </source>
</evidence>